<reference evidence="1 2" key="1">
    <citation type="submission" date="2021-01" db="EMBL/GenBank/DDBJ databases">
        <title>Whole genome shotgun sequence of Microbispora corallina NBRC 16416.</title>
        <authorList>
            <person name="Komaki H."/>
            <person name="Tamura T."/>
        </authorList>
    </citation>
    <scope>NUCLEOTIDE SEQUENCE [LARGE SCALE GENOMIC DNA]</scope>
    <source>
        <strain evidence="1 2">NBRC 16416</strain>
    </source>
</reference>
<evidence type="ECO:0008006" key="3">
    <source>
        <dbReference type="Google" id="ProtNLM"/>
    </source>
</evidence>
<dbReference type="Proteomes" id="UP000603904">
    <property type="component" value="Unassembled WGS sequence"/>
</dbReference>
<evidence type="ECO:0000313" key="2">
    <source>
        <dbReference type="Proteomes" id="UP000603904"/>
    </source>
</evidence>
<dbReference type="InterPro" id="IPR036388">
    <property type="entry name" value="WH-like_DNA-bd_sf"/>
</dbReference>
<gene>
    <name evidence="1" type="ORF">Mco01_78110</name>
</gene>
<evidence type="ECO:0000313" key="1">
    <source>
        <dbReference type="EMBL" id="GIH44811.1"/>
    </source>
</evidence>
<accession>A0ABQ4GCQ8</accession>
<name>A0ABQ4GCQ8_9ACTN</name>
<protein>
    <recommendedName>
        <fullName evidence="3">MarR family transcriptional regulator</fullName>
    </recommendedName>
</protein>
<organism evidence="1 2">
    <name type="scientific">Microbispora corallina</name>
    <dbReference type="NCBI Taxonomy" id="83302"/>
    <lineage>
        <taxon>Bacteria</taxon>
        <taxon>Bacillati</taxon>
        <taxon>Actinomycetota</taxon>
        <taxon>Actinomycetes</taxon>
        <taxon>Streptosporangiales</taxon>
        <taxon>Streptosporangiaceae</taxon>
        <taxon>Microbispora</taxon>
    </lineage>
</organism>
<dbReference type="EMBL" id="BOOC01000081">
    <property type="protein sequence ID" value="GIH44811.1"/>
    <property type="molecule type" value="Genomic_DNA"/>
</dbReference>
<dbReference type="SUPFAM" id="SSF46785">
    <property type="entry name" value="Winged helix' DNA-binding domain"/>
    <property type="match status" value="1"/>
</dbReference>
<sequence>MTETATPRPSLGRALGEAARKVGKLHRRALADFDTGFPDWMLLTLLAERTSPMPVHVVVAEMNRRMDLPEAAVISLLKSTAAAGHIDYQPNAPIPTAELTEEGEAHFASLYAHARRTTDAASDGIDPDLLDTAVTVLLAVDERATLLLDS</sequence>
<comment type="caution">
    <text evidence="1">The sequence shown here is derived from an EMBL/GenBank/DDBJ whole genome shotgun (WGS) entry which is preliminary data.</text>
</comment>
<keyword evidence="2" id="KW-1185">Reference proteome</keyword>
<dbReference type="Gene3D" id="1.10.10.10">
    <property type="entry name" value="Winged helix-like DNA-binding domain superfamily/Winged helix DNA-binding domain"/>
    <property type="match status" value="1"/>
</dbReference>
<dbReference type="InterPro" id="IPR036390">
    <property type="entry name" value="WH_DNA-bd_sf"/>
</dbReference>
<proteinExistence type="predicted"/>
<dbReference type="RefSeq" id="WP_204061778.1">
    <property type="nucleotide sequence ID" value="NZ_BAAAGP010000066.1"/>
</dbReference>